<comment type="caution">
    <text evidence="1">The sequence shown here is derived from an EMBL/GenBank/DDBJ whole genome shotgun (WGS) entry which is preliminary data.</text>
</comment>
<protein>
    <submittedName>
        <fullName evidence="1">Uncharacterized protein</fullName>
    </submittedName>
</protein>
<proteinExistence type="predicted"/>
<accession>A0A243W8Z1</accession>
<gene>
    <name evidence="1" type="ORF">BXP70_20990</name>
</gene>
<dbReference type="AlphaFoldDB" id="A0A243W8Z1"/>
<evidence type="ECO:0000313" key="2">
    <source>
        <dbReference type="Proteomes" id="UP000194873"/>
    </source>
</evidence>
<dbReference type="EMBL" id="MTSE01000014">
    <property type="protein sequence ID" value="OUJ71830.1"/>
    <property type="molecule type" value="Genomic_DNA"/>
</dbReference>
<keyword evidence="2" id="KW-1185">Reference proteome</keyword>
<name>A0A243W8Z1_9BACT</name>
<reference evidence="1 2" key="1">
    <citation type="submission" date="2017-01" db="EMBL/GenBank/DDBJ databases">
        <title>A new Hymenobacter.</title>
        <authorList>
            <person name="Liang Y."/>
            <person name="Feng F."/>
        </authorList>
    </citation>
    <scope>NUCLEOTIDE SEQUENCE [LARGE SCALE GENOMIC DNA]</scope>
    <source>
        <strain evidence="1">MIMBbqt21</strain>
    </source>
</reference>
<dbReference type="Proteomes" id="UP000194873">
    <property type="component" value="Unassembled WGS sequence"/>
</dbReference>
<sequence>MTVEASFRLTGLGVLAVPRDEQSVLRQFALHTKLLVTLTFPDRQIETMPASVEEMSRQVEAETGPTYRDMYVLLLESELLEEVPVGTTISWAGEVDDPFALLY</sequence>
<evidence type="ECO:0000313" key="1">
    <source>
        <dbReference type="EMBL" id="OUJ71830.1"/>
    </source>
</evidence>
<organism evidence="1 2">
    <name type="scientific">Hymenobacter crusticola</name>
    <dbReference type="NCBI Taxonomy" id="1770526"/>
    <lineage>
        <taxon>Bacteria</taxon>
        <taxon>Pseudomonadati</taxon>
        <taxon>Bacteroidota</taxon>
        <taxon>Cytophagia</taxon>
        <taxon>Cytophagales</taxon>
        <taxon>Hymenobacteraceae</taxon>
        <taxon>Hymenobacter</taxon>
    </lineage>
</organism>